<dbReference type="PANTHER" id="PTHR47354">
    <property type="entry name" value="NADH OXIDOREDUCTASE HCR"/>
    <property type="match status" value="1"/>
</dbReference>
<accession>A0A0F9F8C0</accession>
<dbReference type="AlphaFoldDB" id="A0A0F9F8C0"/>
<sequence length="154" mass="17334">MEKKILVQSITHLNHNVVHLVTQKPSGYTYTPGQATELSLARPNWKAEKRPFTFTSLPDSEALEFVIKSYPDHKGVTEQVPSIEPGDELLIEDAWGAIEYKGPGVFIAGGAGATPFIAIFRDLAQKGEIKGNKFLFANKKERDIFYKDHFENWL</sequence>
<dbReference type="EMBL" id="LAZR01031532">
    <property type="protein sequence ID" value="KKL53475.1"/>
    <property type="molecule type" value="Genomic_DNA"/>
</dbReference>
<organism evidence="2">
    <name type="scientific">marine sediment metagenome</name>
    <dbReference type="NCBI Taxonomy" id="412755"/>
    <lineage>
        <taxon>unclassified sequences</taxon>
        <taxon>metagenomes</taxon>
        <taxon>ecological metagenomes</taxon>
    </lineage>
</organism>
<dbReference type="GO" id="GO:0016491">
    <property type="term" value="F:oxidoreductase activity"/>
    <property type="evidence" value="ECO:0007669"/>
    <property type="project" value="InterPro"/>
</dbReference>
<dbReference type="InterPro" id="IPR050415">
    <property type="entry name" value="MRET"/>
</dbReference>
<proteinExistence type="predicted"/>
<dbReference type="Pfam" id="PF08022">
    <property type="entry name" value="FAD_binding_8"/>
    <property type="match status" value="1"/>
</dbReference>
<reference evidence="2" key="1">
    <citation type="journal article" date="2015" name="Nature">
        <title>Complex archaea that bridge the gap between prokaryotes and eukaryotes.</title>
        <authorList>
            <person name="Spang A."/>
            <person name="Saw J.H."/>
            <person name="Jorgensen S.L."/>
            <person name="Zaremba-Niedzwiedzka K."/>
            <person name="Martijn J."/>
            <person name="Lind A.E."/>
            <person name="van Eijk R."/>
            <person name="Schleper C."/>
            <person name="Guy L."/>
            <person name="Ettema T.J."/>
        </authorList>
    </citation>
    <scope>NUCLEOTIDE SEQUENCE</scope>
</reference>
<dbReference type="Pfam" id="PF00175">
    <property type="entry name" value="NAD_binding_1"/>
    <property type="match status" value="1"/>
</dbReference>
<dbReference type="SUPFAM" id="SSF52343">
    <property type="entry name" value="Ferredoxin reductase-like, C-terminal NADP-linked domain"/>
    <property type="match status" value="1"/>
</dbReference>
<dbReference type="Gene3D" id="2.40.30.10">
    <property type="entry name" value="Translation factors"/>
    <property type="match status" value="1"/>
</dbReference>
<evidence type="ECO:0000313" key="2">
    <source>
        <dbReference type="EMBL" id="KKL53475.1"/>
    </source>
</evidence>
<gene>
    <name evidence="2" type="ORF">LCGC14_2275080</name>
</gene>
<feature type="domain" description="FAD-binding FR-type" evidence="1">
    <location>
        <begin position="1"/>
        <end position="101"/>
    </location>
</feature>
<dbReference type="InterPro" id="IPR017938">
    <property type="entry name" value="Riboflavin_synthase-like_b-brl"/>
</dbReference>
<dbReference type="SUPFAM" id="SSF63380">
    <property type="entry name" value="Riboflavin synthase domain-like"/>
    <property type="match status" value="1"/>
</dbReference>
<comment type="caution">
    <text evidence="2">The sequence shown here is derived from an EMBL/GenBank/DDBJ whole genome shotgun (WGS) entry which is preliminary data.</text>
</comment>
<feature type="non-terminal residue" evidence="2">
    <location>
        <position position="154"/>
    </location>
</feature>
<evidence type="ECO:0000259" key="1">
    <source>
        <dbReference type="PROSITE" id="PS51384"/>
    </source>
</evidence>
<name>A0A0F9F8C0_9ZZZZ</name>
<dbReference type="PROSITE" id="PS51384">
    <property type="entry name" value="FAD_FR"/>
    <property type="match status" value="1"/>
</dbReference>
<dbReference type="InterPro" id="IPR001433">
    <property type="entry name" value="OxRdtase_FAD/NAD-bd"/>
</dbReference>
<protein>
    <recommendedName>
        <fullName evidence="1">FAD-binding FR-type domain-containing protein</fullName>
    </recommendedName>
</protein>
<dbReference type="InterPro" id="IPR017927">
    <property type="entry name" value="FAD-bd_FR_type"/>
</dbReference>
<dbReference type="PANTHER" id="PTHR47354:SF5">
    <property type="entry name" value="PROTEIN RFBI"/>
    <property type="match status" value="1"/>
</dbReference>
<dbReference type="InterPro" id="IPR039261">
    <property type="entry name" value="FNR_nucleotide-bd"/>
</dbReference>
<dbReference type="Gene3D" id="3.40.50.80">
    <property type="entry name" value="Nucleotide-binding domain of ferredoxin-NADP reductase (FNR) module"/>
    <property type="match status" value="1"/>
</dbReference>
<dbReference type="InterPro" id="IPR013112">
    <property type="entry name" value="FAD-bd_8"/>
</dbReference>